<dbReference type="GO" id="GO:0000139">
    <property type="term" value="C:Golgi membrane"/>
    <property type="evidence" value="ECO:0007669"/>
    <property type="project" value="UniProtKB-SubCell"/>
</dbReference>
<evidence type="ECO:0000256" key="10">
    <source>
        <dbReference type="RuleBase" id="RU363063"/>
    </source>
</evidence>
<comment type="subcellular location">
    <subcellularLocation>
        <location evidence="1 10">Golgi apparatus membrane</location>
        <topology evidence="1 10">Single-pass type II membrane protein</topology>
    </subcellularLocation>
</comment>
<evidence type="ECO:0000256" key="4">
    <source>
        <dbReference type="ARBA" id="ARBA00022679"/>
    </source>
</evidence>
<dbReference type="GO" id="GO:0016758">
    <property type="term" value="F:hexosyltransferase activity"/>
    <property type="evidence" value="ECO:0007669"/>
    <property type="project" value="InterPro"/>
</dbReference>
<dbReference type="Pfam" id="PF01762">
    <property type="entry name" value="Galactosyl_T"/>
    <property type="match status" value="2"/>
</dbReference>
<evidence type="ECO:0000256" key="3">
    <source>
        <dbReference type="ARBA" id="ARBA00022676"/>
    </source>
</evidence>
<protein>
    <recommendedName>
        <fullName evidence="10">Hexosyltransferase</fullName>
        <ecNumber evidence="10">2.4.1.-</ecNumber>
    </recommendedName>
</protein>
<keyword evidence="4" id="KW-0808">Transferase</keyword>
<name>A0A7R9EE76_9NEOP</name>
<dbReference type="Gene3D" id="3.90.550.50">
    <property type="match status" value="1"/>
</dbReference>
<sequence length="365" mass="41446">MVEISYVGDDKLRDVEYVSSQCTHMSMEEGRKQAVLTPSHRAIFQTDLVEEARRYQDLVVEDFLDSYGNLTLKSLFMLKWAESHCPETPYLMKTDDDMIVNVRGVLQELRAADDGEELFILGSLVPAGRPYRSGVPTAPSFCPEYLDNFTPIFSFTLLFETDNKQQCPDSVSSHKYPDSVSSRRYPDSVSLHRYPDSVSSTGTLTVSPTQCLLHRYPDSVSSHRYPRSKWFLPDWLYAEEILPPFLSGTGYAMPRRVARELYKMALGTPLINLEDVYLTGLVGAWQVGVTLVDSPRFSSGRPLSLSPCLMYPMATAHGLEPGELKKVWEQVRSLGPDQCDSWVVRVQRWVWLGASRASYLTDVRW</sequence>
<dbReference type="PANTHER" id="PTHR11214:SF314">
    <property type="entry name" value="HEXOSYLTRANSFERASE"/>
    <property type="match status" value="1"/>
</dbReference>
<evidence type="ECO:0000256" key="1">
    <source>
        <dbReference type="ARBA" id="ARBA00004323"/>
    </source>
</evidence>
<evidence type="ECO:0000256" key="7">
    <source>
        <dbReference type="ARBA" id="ARBA00022989"/>
    </source>
</evidence>
<dbReference type="EC" id="2.4.1.-" evidence="10"/>
<organism evidence="11">
    <name type="scientific">Timema monikensis</name>
    <dbReference type="NCBI Taxonomy" id="170555"/>
    <lineage>
        <taxon>Eukaryota</taxon>
        <taxon>Metazoa</taxon>
        <taxon>Ecdysozoa</taxon>
        <taxon>Arthropoda</taxon>
        <taxon>Hexapoda</taxon>
        <taxon>Insecta</taxon>
        <taxon>Pterygota</taxon>
        <taxon>Neoptera</taxon>
        <taxon>Polyneoptera</taxon>
        <taxon>Phasmatodea</taxon>
        <taxon>Timematodea</taxon>
        <taxon>Timematoidea</taxon>
        <taxon>Timematidae</taxon>
        <taxon>Timema</taxon>
    </lineage>
</organism>
<comment type="similarity">
    <text evidence="2 10">Belongs to the glycosyltransferase 31 family.</text>
</comment>
<keyword evidence="8 10" id="KW-0333">Golgi apparatus</keyword>
<keyword evidence="3 10" id="KW-0328">Glycosyltransferase</keyword>
<evidence type="ECO:0000313" key="11">
    <source>
        <dbReference type="EMBL" id="CAD7432361.1"/>
    </source>
</evidence>
<evidence type="ECO:0000256" key="5">
    <source>
        <dbReference type="ARBA" id="ARBA00022692"/>
    </source>
</evidence>
<accession>A0A7R9EE76</accession>
<evidence type="ECO:0000256" key="6">
    <source>
        <dbReference type="ARBA" id="ARBA00022968"/>
    </source>
</evidence>
<evidence type="ECO:0000256" key="8">
    <source>
        <dbReference type="ARBA" id="ARBA00023034"/>
    </source>
</evidence>
<dbReference type="PANTHER" id="PTHR11214">
    <property type="entry name" value="BETA-1,3-N-ACETYLGLUCOSAMINYLTRANSFERASE"/>
    <property type="match status" value="1"/>
</dbReference>
<keyword evidence="9" id="KW-0472">Membrane</keyword>
<reference evidence="11" key="1">
    <citation type="submission" date="2020-11" db="EMBL/GenBank/DDBJ databases">
        <authorList>
            <person name="Tran Van P."/>
        </authorList>
    </citation>
    <scope>NUCLEOTIDE SEQUENCE</scope>
</reference>
<proteinExistence type="inferred from homology"/>
<evidence type="ECO:0000256" key="2">
    <source>
        <dbReference type="ARBA" id="ARBA00008661"/>
    </source>
</evidence>
<dbReference type="AlphaFoldDB" id="A0A7R9EE76"/>
<evidence type="ECO:0000256" key="9">
    <source>
        <dbReference type="ARBA" id="ARBA00023136"/>
    </source>
</evidence>
<gene>
    <name evidence="11" type="ORF">TMSB3V08_LOCUS9070</name>
</gene>
<keyword evidence="6" id="KW-0735">Signal-anchor</keyword>
<dbReference type="GO" id="GO:0006493">
    <property type="term" value="P:protein O-linked glycosylation"/>
    <property type="evidence" value="ECO:0007669"/>
    <property type="project" value="TreeGrafter"/>
</dbReference>
<dbReference type="InterPro" id="IPR002659">
    <property type="entry name" value="Glyco_trans_31"/>
</dbReference>
<keyword evidence="5" id="KW-0812">Transmembrane</keyword>
<dbReference type="EMBL" id="OB795528">
    <property type="protein sequence ID" value="CAD7432361.1"/>
    <property type="molecule type" value="Genomic_DNA"/>
</dbReference>
<keyword evidence="7" id="KW-1133">Transmembrane helix</keyword>